<dbReference type="InterPro" id="IPR051558">
    <property type="entry name" value="Metallophosphoesterase_PAP"/>
</dbReference>
<evidence type="ECO:0000313" key="4">
    <source>
        <dbReference type="EMBL" id="MFD1096365.1"/>
    </source>
</evidence>
<comment type="caution">
    <text evidence="4">The sequence shown here is derived from an EMBL/GenBank/DDBJ whole genome shotgun (WGS) entry which is preliminary data.</text>
</comment>
<dbReference type="EMBL" id="JBHTLI010000002">
    <property type="protein sequence ID" value="MFD1096365.1"/>
    <property type="molecule type" value="Genomic_DNA"/>
</dbReference>
<dbReference type="Pfam" id="PF00149">
    <property type="entry name" value="Metallophos"/>
    <property type="match status" value="1"/>
</dbReference>
<dbReference type="RefSeq" id="WP_380745938.1">
    <property type="nucleotide sequence ID" value="NZ_JBHTLI010000002.1"/>
</dbReference>
<evidence type="ECO:0000256" key="1">
    <source>
        <dbReference type="ARBA" id="ARBA00022729"/>
    </source>
</evidence>
<evidence type="ECO:0000256" key="2">
    <source>
        <dbReference type="ARBA" id="ARBA00022801"/>
    </source>
</evidence>
<reference evidence="5" key="1">
    <citation type="journal article" date="2019" name="Int. J. Syst. Evol. Microbiol.">
        <title>The Global Catalogue of Microorganisms (GCM) 10K type strain sequencing project: providing services to taxonomists for standard genome sequencing and annotation.</title>
        <authorList>
            <consortium name="The Broad Institute Genomics Platform"/>
            <consortium name="The Broad Institute Genome Sequencing Center for Infectious Disease"/>
            <person name="Wu L."/>
            <person name="Ma J."/>
        </authorList>
    </citation>
    <scope>NUCLEOTIDE SEQUENCE [LARGE SCALE GENOMIC DNA]</scope>
    <source>
        <strain evidence="5">CCUG 64793</strain>
    </source>
</reference>
<keyword evidence="2" id="KW-0378">Hydrolase</keyword>
<keyword evidence="1" id="KW-0732">Signal</keyword>
<sequence length="1239" mass="141899">MKTTNIFLSALILTILYGCASYGPKYREDKSQTKSQYPIDKEIEKSFYLIGDGGYSPQGGTSKGLLALKSYLDSVKKTENYTIFLGDNIYPDGLPEKEDPDREKAEYRLDAQLDAIEHYNGKVLFIPGNHDWYSEGINGLERQSEYLKEKFKKNLIWAPDTGCGLQTLDVSENIAMIVIDSQWYLEDWDRHPTINDDCAEIKTREAMFLEVQSEIKKNQNKTIIIALHHPVYTNGIHGGQYNFDRHLYPSQKKIPLPILGSLASLIRTTGGVSIQDRQNERYKSMVKRLETIAKDSDRLIFVSGHEHSLQYINHDGIKQIVSGSGSKATYATLSNDGLFSYAGQGFAVFDVFKDGSAWVSFYGNEENKPKLLFQKEVFASPETYDLSSYVQNFPETKTASVYEEDDTDKGVIHRTVWGERYRELYGKKISLPVADLDTLYGGLEPIRRGGGHQTISVRVKDSLNREYNLRRIRKNAVQFLQSVAFKDTPIENQMENTVAESMINDFYTAAHPYAFLTIPKLSEAIDLHHTNPKLFYLPKQIKLGEYNNEHGDDIYMLVERPEEHWLGYDSFGNPNHDIVSTADMFERLRRDEKYTLDESGYVKARIFDMLVGDWDRHQDQWRWAEIEDAEGNRVFEPIPRDRDQVFSNFDGAFFGTLRSIAGFANQFAVYDKDIKNVEWFNVAAVGLDRSLLQNVGRETWLEQAKFVQENITDEVIEEAFATLPLETQNETTAELVEKLKGRRDNIVDISMRYYKYLAKLAIVTGTDKDDFIDVLRMPEGKTRVTISRNKDGQRAEIVSDKVYDKKYTDDIWIYALDDDDQIFVDGDGDKKIYVRIIGGQNNDIYTIKTGDNLKIYDHKSKPNTVKERGNARFRFSDYYDINTYDKDKKNFNSGALLPGIGYNPDDGFKLALKSVYTVNRFKRNPFTTQHSLAAQVYFATGGFDLTYTGEYAHIVGKYNLITGVHYSSPNFAVNFFGYGNETPNYDDELDFDYNRVKIGSVGVNFGLENATPFGSLFRYEASFEANKIDESEARFITEDFVTDDPDFFNRKYFAGLDALYRYESYDNNLNPTRGMKFELNLGGKINTADVDQHYGYFKPYLGFYNALTRNRKLVLKTKAQAHINMGDDFEFYQAAQLGGSNGLRGYRQQRYTGESSFATGADLRYSFDRLKTSFLPLQIGIFGGYDLGRVYNDNENSKLWHDSYGGGLWVNSAEAVNGTFSMFKGSEGWRFSFGFGFKF</sequence>
<dbReference type="Gene3D" id="3.60.21.10">
    <property type="match status" value="1"/>
</dbReference>
<evidence type="ECO:0000313" key="5">
    <source>
        <dbReference type="Proteomes" id="UP001597131"/>
    </source>
</evidence>
<proteinExistence type="predicted"/>
<protein>
    <submittedName>
        <fullName evidence="4">Metallophosphoesterase</fullName>
    </submittedName>
</protein>
<name>A0ABW3NUP0_9FLAO</name>
<keyword evidence="5" id="KW-1185">Reference proteome</keyword>
<accession>A0ABW3NUP0</accession>
<dbReference type="PANTHER" id="PTHR10161:SF14">
    <property type="entry name" value="TARTRATE-RESISTANT ACID PHOSPHATASE TYPE 5"/>
    <property type="match status" value="1"/>
</dbReference>
<dbReference type="Gene3D" id="2.40.160.50">
    <property type="entry name" value="membrane protein fhac: a member of the omp85/tpsb transporter family"/>
    <property type="match status" value="1"/>
</dbReference>
<gene>
    <name evidence="4" type="ORF">ACFQ3Q_11435</name>
</gene>
<dbReference type="PROSITE" id="PS51257">
    <property type="entry name" value="PROKAR_LIPOPROTEIN"/>
    <property type="match status" value="1"/>
</dbReference>
<feature type="domain" description="Calcineurin-like phosphoesterase" evidence="3">
    <location>
        <begin position="64"/>
        <end position="246"/>
    </location>
</feature>
<dbReference type="InterPro" id="IPR029052">
    <property type="entry name" value="Metallo-depent_PP-like"/>
</dbReference>
<evidence type="ECO:0000259" key="3">
    <source>
        <dbReference type="Pfam" id="PF00149"/>
    </source>
</evidence>
<dbReference type="PANTHER" id="PTHR10161">
    <property type="entry name" value="TARTRATE-RESISTANT ACID PHOSPHATASE TYPE 5"/>
    <property type="match status" value="1"/>
</dbReference>
<dbReference type="InterPro" id="IPR004843">
    <property type="entry name" value="Calcineurin-like_PHP"/>
</dbReference>
<dbReference type="SUPFAM" id="SSF56300">
    <property type="entry name" value="Metallo-dependent phosphatases"/>
    <property type="match status" value="1"/>
</dbReference>
<organism evidence="4 5">
    <name type="scientific">Salegentibacter chungangensis</name>
    <dbReference type="NCBI Taxonomy" id="1335724"/>
    <lineage>
        <taxon>Bacteria</taxon>
        <taxon>Pseudomonadati</taxon>
        <taxon>Bacteroidota</taxon>
        <taxon>Flavobacteriia</taxon>
        <taxon>Flavobacteriales</taxon>
        <taxon>Flavobacteriaceae</taxon>
        <taxon>Salegentibacter</taxon>
    </lineage>
</organism>
<dbReference type="Proteomes" id="UP001597131">
    <property type="component" value="Unassembled WGS sequence"/>
</dbReference>